<evidence type="ECO:0000256" key="2">
    <source>
        <dbReference type="ARBA" id="ARBA00022723"/>
    </source>
</evidence>
<keyword evidence="3" id="KW-0378">Hydrolase</keyword>
<dbReference type="Gene3D" id="2.40.50.100">
    <property type="match status" value="1"/>
</dbReference>
<evidence type="ECO:0000313" key="7">
    <source>
        <dbReference type="Proteomes" id="UP000613743"/>
    </source>
</evidence>
<dbReference type="RefSeq" id="WP_188922793.1">
    <property type="nucleotide sequence ID" value="NZ_BMPZ01000013.1"/>
</dbReference>
<reference evidence="6" key="2">
    <citation type="submission" date="2020-09" db="EMBL/GenBank/DDBJ databases">
        <authorList>
            <person name="Sun Q."/>
            <person name="Ohkuma M."/>
        </authorList>
    </citation>
    <scope>NUCLEOTIDE SEQUENCE</scope>
    <source>
        <strain evidence="6">JCM 30804</strain>
    </source>
</reference>
<accession>A0A917NDG9</accession>
<evidence type="ECO:0000256" key="4">
    <source>
        <dbReference type="ARBA" id="ARBA00022833"/>
    </source>
</evidence>
<evidence type="ECO:0000256" key="1">
    <source>
        <dbReference type="ARBA" id="ARBA00001947"/>
    </source>
</evidence>
<evidence type="ECO:0000259" key="5">
    <source>
        <dbReference type="Pfam" id="PF24827"/>
    </source>
</evidence>
<dbReference type="PANTHER" id="PTHR37326">
    <property type="entry name" value="BLL3975 PROTEIN"/>
    <property type="match status" value="1"/>
</dbReference>
<dbReference type="InterPro" id="IPR055438">
    <property type="entry name" value="AstE_AspA_cat"/>
</dbReference>
<dbReference type="Proteomes" id="UP000613743">
    <property type="component" value="Unassembled WGS sequence"/>
</dbReference>
<dbReference type="SUPFAM" id="SSF53187">
    <property type="entry name" value="Zn-dependent exopeptidases"/>
    <property type="match status" value="1"/>
</dbReference>
<protein>
    <submittedName>
        <fullName evidence="6">Succinylglutamate desuccinylase</fullName>
    </submittedName>
</protein>
<comment type="caution">
    <text evidence="6">The sequence shown here is derived from an EMBL/GenBank/DDBJ whole genome shotgun (WGS) entry which is preliminary data.</text>
</comment>
<keyword evidence="2" id="KW-0479">Metal-binding</keyword>
<comment type="cofactor">
    <cofactor evidence="1">
        <name>Zn(2+)</name>
        <dbReference type="ChEBI" id="CHEBI:29105"/>
    </cofactor>
</comment>
<dbReference type="Gene3D" id="3.40.630.10">
    <property type="entry name" value="Zn peptidases"/>
    <property type="match status" value="1"/>
</dbReference>
<dbReference type="GO" id="GO:0046872">
    <property type="term" value="F:metal ion binding"/>
    <property type="evidence" value="ECO:0007669"/>
    <property type="project" value="UniProtKB-KW"/>
</dbReference>
<reference evidence="6" key="1">
    <citation type="journal article" date="2014" name="Int. J. Syst. Evol. Microbiol.">
        <title>Complete genome sequence of Corynebacterium casei LMG S-19264T (=DSM 44701T), isolated from a smear-ripened cheese.</title>
        <authorList>
            <consortium name="US DOE Joint Genome Institute (JGI-PGF)"/>
            <person name="Walter F."/>
            <person name="Albersmeier A."/>
            <person name="Kalinowski J."/>
            <person name="Ruckert C."/>
        </authorList>
    </citation>
    <scope>NUCLEOTIDE SEQUENCE</scope>
    <source>
        <strain evidence="6">JCM 30804</strain>
    </source>
</reference>
<evidence type="ECO:0000313" key="6">
    <source>
        <dbReference type="EMBL" id="GGI92161.1"/>
    </source>
</evidence>
<dbReference type="PANTHER" id="PTHR37326:SF1">
    <property type="entry name" value="BLL3975 PROTEIN"/>
    <property type="match status" value="1"/>
</dbReference>
<dbReference type="CDD" id="cd06250">
    <property type="entry name" value="M14_PaAOTO_like"/>
    <property type="match status" value="1"/>
</dbReference>
<keyword evidence="4" id="KW-0862">Zinc</keyword>
<dbReference type="GO" id="GO:0016788">
    <property type="term" value="F:hydrolase activity, acting on ester bonds"/>
    <property type="evidence" value="ECO:0007669"/>
    <property type="project" value="InterPro"/>
</dbReference>
<name>A0A917NDG9_9GAMM</name>
<proteinExistence type="predicted"/>
<dbReference type="InterPro" id="IPR053138">
    <property type="entry name" value="N-alpha-Ac-DABA_deacetylase"/>
</dbReference>
<dbReference type="AlphaFoldDB" id="A0A917NDG9"/>
<keyword evidence="7" id="KW-1185">Reference proteome</keyword>
<sequence>MSLTQHWQEVGELAAGQHLSIPVYRFGDAASDGLHVYIQANVHGAEVQGNAVIFQLMKRFESMDINGSITLVPLANPLGINQKSGEFTLGRFDPITGVNWNREYVAPDFDMSTWFAAHAHLDDAELFAAFRQELITGCKRQLDNDWGVSTGTRLAAELQQMAHQADIVLDLHTGPKSAKHLYCPEYDLAAACYFSIPHTLVMPNEFAGAMDESAFYPWWQLSDIAAQHGRQIEVPVSAFTLELGNQERIDLIDAEIDAEGILAYLSHRHVIDDHVKPRKMRRNACALQDYKKLYAPMAGMVEYVAPLGKPIRAGQGLVNILRLDLYGTEQEIVEIKAPEDCVPVLHFASASVHLGTEMYKVMTNVFELSCDE</sequence>
<organism evidence="6 7">
    <name type="scientific">Shewanella gelidii</name>
    <dbReference type="NCBI Taxonomy" id="1642821"/>
    <lineage>
        <taxon>Bacteria</taxon>
        <taxon>Pseudomonadati</taxon>
        <taxon>Pseudomonadota</taxon>
        <taxon>Gammaproteobacteria</taxon>
        <taxon>Alteromonadales</taxon>
        <taxon>Shewanellaceae</taxon>
        <taxon>Shewanella</taxon>
    </lineage>
</organism>
<evidence type="ECO:0000256" key="3">
    <source>
        <dbReference type="ARBA" id="ARBA00022801"/>
    </source>
</evidence>
<feature type="domain" description="Succinylglutamate desuccinylase/Aspartoacylase catalytic" evidence="5">
    <location>
        <begin position="33"/>
        <end position="267"/>
    </location>
</feature>
<gene>
    <name evidence="6" type="primary">dapA</name>
    <name evidence="6" type="ORF">GCM10009332_31820</name>
</gene>
<dbReference type="Pfam" id="PF24827">
    <property type="entry name" value="AstE_AspA_cat"/>
    <property type="match status" value="1"/>
</dbReference>
<dbReference type="EMBL" id="BMPZ01000013">
    <property type="protein sequence ID" value="GGI92161.1"/>
    <property type="molecule type" value="Genomic_DNA"/>
</dbReference>